<feature type="compositionally biased region" description="Polar residues" evidence="1">
    <location>
        <begin position="210"/>
        <end position="220"/>
    </location>
</feature>
<name>A0AA42BMD8_9ALTE</name>
<feature type="compositionally biased region" description="Polar residues" evidence="1">
    <location>
        <begin position="1"/>
        <end position="11"/>
    </location>
</feature>
<dbReference type="RefSeq" id="WP_254099879.1">
    <property type="nucleotide sequence ID" value="NZ_JANATA010000008.1"/>
</dbReference>
<dbReference type="AlphaFoldDB" id="A0AA42BMD8"/>
<proteinExistence type="predicted"/>
<accession>A0AA42BMD8</accession>
<dbReference type="EMBL" id="JANATA010000008">
    <property type="protein sequence ID" value="MCP3428527.1"/>
    <property type="molecule type" value="Genomic_DNA"/>
</dbReference>
<dbReference type="Proteomes" id="UP001165413">
    <property type="component" value="Unassembled WGS sequence"/>
</dbReference>
<evidence type="ECO:0000313" key="3">
    <source>
        <dbReference type="Proteomes" id="UP001165413"/>
    </source>
</evidence>
<feature type="compositionally biased region" description="Polar residues" evidence="1">
    <location>
        <begin position="191"/>
        <end position="201"/>
    </location>
</feature>
<gene>
    <name evidence="2" type="ORF">NLF92_06160</name>
</gene>
<feature type="region of interest" description="Disordered" evidence="1">
    <location>
        <begin position="1"/>
        <end position="20"/>
    </location>
</feature>
<sequence>MNQYDQSSPEPNTAHRSKRSATIHLPQLRKWFAVKPVAVGIASVLLSGCGEDPMEANLYRSIDECASDNPNYMTECTFAYQEAVEEAERVAPRFSNENDCEYEFGDSNCQYIENRNGSFFMPFMAGFMLSRFLDNDIDIDFKKKKKKRYYSQPLFTSYSRRSNLRNQWFTADGRSYGGLHKRSTKVYQSSFKPKPTASKTLSRGGFGQSVARTSTRSFGG</sequence>
<protein>
    <submittedName>
        <fullName evidence="2">DUF1190 domain-containing protein</fullName>
    </submittedName>
</protein>
<dbReference type="Pfam" id="PF06693">
    <property type="entry name" value="DUF1190"/>
    <property type="match status" value="1"/>
</dbReference>
<comment type="caution">
    <text evidence="2">The sequence shown here is derived from an EMBL/GenBank/DDBJ whole genome shotgun (WGS) entry which is preliminary data.</text>
</comment>
<evidence type="ECO:0000313" key="2">
    <source>
        <dbReference type="EMBL" id="MCP3428527.1"/>
    </source>
</evidence>
<keyword evidence="3" id="KW-1185">Reference proteome</keyword>
<organism evidence="2 3">
    <name type="scientific">Opacimonas viscosa</name>
    <dbReference type="NCBI Taxonomy" id="2961944"/>
    <lineage>
        <taxon>Bacteria</taxon>
        <taxon>Pseudomonadati</taxon>
        <taxon>Pseudomonadota</taxon>
        <taxon>Gammaproteobacteria</taxon>
        <taxon>Alteromonadales</taxon>
        <taxon>Alteromonadaceae</taxon>
        <taxon>Opacimonas</taxon>
    </lineage>
</organism>
<dbReference type="InterPro" id="IPR009576">
    <property type="entry name" value="Biofilm_formation_YgiB"/>
</dbReference>
<feature type="region of interest" description="Disordered" evidence="1">
    <location>
        <begin position="191"/>
        <end position="220"/>
    </location>
</feature>
<reference evidence="2" key="1">
    <citation type="submission" date="2022-07" db="EMBL/GenBank/DDBJ databases">
        <title>Characterization of the Novel Bacterium Alteromonas immobilis LMIT006 and Alteromonas gregis LMIT007.</title>
        <authorList>
            <person name="Lin X."/>
        </authorList>
    </citation>
    <scope>NUCLEOTIDE SEQUENCE</scope>
    <source>
        <strain evidence="2">LMIT007</strain>
    </source>
</reference>
<evidence type="ECO:0000256" key="1">
    <source>
        <dbReference type="SAM" id="MobiDB-lite"/>
    </source>
</evidence>